<dbReference type="PANTHER" id="PTHR23088:SF30">
    <property type="entry name" value="OMEGA-AMIDASE NIT2"/>
    <property type="match status" value="1"/>
</dbReference>
<dbReference type="GO" id="GO:0006541">
    <property type="term" value="P:glutamine metabolic process"/>
    <property type="evidence" value="ECO:0007669"/>
    <property type="project" value="TreeGrafter"/>
</dbReference>
<comment type="caution">
    <text evidence="3">The sequence shown here is derived from an EMBL/GenBank/DDBJ whole genome shotgun (WGS) entry which is preliminary data.</text>
</comment>
<dbReference type="PANTHER" id="PTHR23088">
    <property type="entry name" value="NITRILASE-RELATED"/>
    <property type="match status" value="1"/>
</dbReference>
<dbReference type="eggNOG" id="COG0388">
    <property type="taxonomic scope" value="Bacteria"/>
</dbReference>
<keyword evidence="1 3" id="KW-0378">Hydrolase</keyword>
<dbReference type="Gene3D" id="3.60.110.10">
    <property type="entry name" value="Carbon-nitrogen hydrolase"/>
    <property type="match status" value="1"/>
</dbReference>
<name>C0EHN4_9FIRM</name>
<dbReference type="HOGENOM" id="CLU_030130_1_0_9"/>
<dbReference type="InterPro" id="IPR003010">
    <property type="entry name" value="C-N_Hydrolase"/>
</dbReference>
<accession>C0EHN4</accession>
<dbReference type="InterPro" id="IPR036526">
    <property type="entry name" value="C-N_Hydrolase_sf"/>
</dbReference>
<sequence length="276" mass="30319">MIAMKLKLALCQMKVETDKLKNLQTAAQLAQQAAQSGAQLICLPEMFCCPYDNACFADYAETMDGEIVHSLAEIARQAGCVLIGGSFPEREGGKLYNTSPAFSSKGNLLGRHRKLHLFDIDVEGGVRFQESDVLTAGNSCTLIDTEYGKIGVAICFDVRFPELFRTMALRGADLVFLPGAFNPTTGPAHWELTLRARALDNQLFVAACAPALDPDASYHSYGHSLVADPWGRVVRQLDDRPGILLVTIDLKEVERVRRELPLLAARRPELYGCESD</sequence>
<dbReference type="CDD" id="cd07572">
    <property type="entry name" value="nit"/>
    <property type="match status" value="1"/>
</dbReference>
<dbReference type="GO" id="GO:0050152">
    <property type="term" value="F:omega-amidase activity"/>
    <property type="evidence" value="ECO:0007669"/>
    <property type="project" value="TreeGrafter"/>
</dbReference>
<evidence type="ECO:0000313" key="4">
    <source>
        <dbReference type="Proteomes" id="UP000003340"/>
    </source>
</evidence>
<dbReference type="GO" id="GO:0006107">
    <property type="term" value="P:oxaloacetate metabolic process"/>
    <property type="evidence" value="ECO:0007669"/>
    <property type="project" value="TreeGrafter"/>
</dbReference>
<evidence type="ECO:0000313" key="3">
    <source>
        <dbReference type="EMBL" id="EEG29052.1"/>
    </source>
</evidence>
<dbReference type="InterPro" id="IPR045254">
    <property type="entry name" value="Nit1/2_C-N_Hydrolase"/>
</dbReference>
<feature type="domain" description="CN hydrolase" evidence="2">
    <location>
        <begin position="6"/>
        <end position="250"/>
    </location>
</feature>
<evidence type="ECO:0000256" key="1">
    <source>
        <dbReference type="ARBA" id="ARBA00022801"/>
    </source>
</evidence>
<dbReference type="STRING" id="537013.CLOSTMETH_03379"/>
<keyword evidence="4" id="KW-1185">Reference proteome</keyword>
<dbReference type="Pfam" id="PF00795">
    <property type="entry name" value="CN_hydrolase"/>
    <property type="match status" value="1"/>
</dbReference>
<gene>
    <name evidence="3" type="ORF">CLOSTMETH_03379</name>
</gene>
<dbReference type="EMBL" id="ACEC01000118">
    <property type="protein sequence ID" value="EEG29052.1"/>
    <property type="molecule type" value="Genomic_DNA"/>
</dbReference>
<dbReference type="PROSITE" id="PS50263">
    <property type="entry name" value="CN_HYDROLASE"/>
    <property type="match status" value="1"/>
</dbReference>
<dbReference type="Proteomes" id="UP000003340">
    <property type="component" value="Unassembled WGS sequence"/>
</dbReference>
<proteinExistence type="predicted"/>
<dbReference type="AlphaFoldDB" id="C0EHN4"/>
<evidence type="ECO:0000259" key="2">
    <source>
        <dbReference type="PROSITE" id="PS50263"/>
    </source>
</evidence>
<dbReference type="SUPFAM" id="SSF56317">
    <property type="entry name" value="Carbon-nitrogen hydrolase"/>
    <property type="match status" value="1"/>
</dbReference>
<organism evidence="3 4">
    <name type="scientific">[Clostridium] methylpentosum DSM 5476</name>
    <dbReference type="NCBI Taxonomy" id="537013"/>
    <lineage>
        <taxon>Bacteria</taxon>
        <taxon>Bacillati</taxon>
        <taxon>Bacillota</taxon>
        <taxon>Clostridia</taxon>
        <taxon>Eubacteriales</taxon>
        <taxon>Oscillospiraceae</taxon>
        <taxon>Oscillospiraceae incertae sedis</taxon>
    </lineage>
</organism>
<dbReference type="GO" id="GO:0006528">
    <property type="term" value="P:asparagine metabolic process"/>
    <property type="evidence" value="ECO:0007669"/>
    <property type="project" value="TreeGrafter"/>
</dbReference>
<reference evidence="3 4" key="1">
    <citation type="submission" date="2009-01" db="EMBL/GenBank/DDBJ databases">
        <authorList>
            <person name="Fulton L."/>
            <person name="Clifton S."/>
            <person name="Fulton B."/>
            <person name="Xu J."/>
            <person name="Minx P."/>
            <person name="Pepin K.H."/>
            <person name="Johnson M."/>
            <person name="Bhonagiri V."/>
            <person name="Nash W.E."/>
            <person name="Mardis E.R."/>
            <person name="Wilson R.K."/>
        </authorList>
    </citation>
    <scope>NUCLEOTIDE SEQUENCE [LARGE SCALE GENOMIC DNA]</scope>
    <source>
        <strain evidence="3 4">DSM 5476</strain>
    </source>
</reference>
<protein>
    <submittedName>
        <fullName evidence="3">Hydrolase, carbon-nitrogen family</fullName>
    </submittedName>
</protein>
<reference evidence="3 4" key="2">
    <citation type="submission" date="2009-02" db="EMBL/GenBank/DDBJ databases">
        <title>Draft genome sequence of Clostridium methylpentosum (DSM 5476).</title>
        <authorList>
            <person name="Sudarsanam P."/>
            <person name="Ley R."/>
            <person name="Guruge J."/>
            <person name="Turnbaugh P.J."/>
            <person name="Mahowald M."/>
            <person name="Liep D."/>
            <person name="Gordon J."/>
        </authorList>
    </citation>
    <scope>NUCLEOTIDE SEQUENCE [LARGE SCALE GENOMIC DNA]</scope>
    <source>
        <strain evidence="3 4">DSM 5476</strain>
    </source>
</reference>